<evidence type="ECO:0000313" key="13">
    <source>
        <dbReference type="EMBL" id="MFC4804495.1"/>
    </source>
</evidence>
<comment type="miscellaneous">
    <text evidence="8">During catalysis, the active site Cys acts as a nucleophile attacking the alpha-carbonyl group of tRNA-bound glutamate with the formation of a thioester intermediate between enzyme and glutamate, and the concomitant release of tRNA(Glu). The thioester intermediate is finally reduced by direct hydride transfer from NADPH, to form the product GSA.</text>
</comment>
<evidence type="ECO:0000259" key="11">
    <source>
        <dbReference type="Pfam" id="PF01488"/>
    </source>
</evidence>
<organism evidence="13 14">
    <name type="scientific">Filifactor villosus</name>
    <dbReference type="NCBI Taxonomy" id="29374"/>
    <lineage>
        <taxon>Bacteria</taxon>
        <taxon>Bacillati</taxon>
        <taxon>Bacillota</taxon>
        <taxon>Clostridia</taxon>
        <taxon>Peptostreptococcales</taxon>
        <taxon>Filifactoraceae</taxon>
        <taxon>Filifactor</taxon>
    </lineage>
</organism>
<feature type="binding site" evidence="8">
    <location>
        <begin position="186"/>
        <end position="191"/>
    </location>
    <ligand>
        <name>NADP(+)</name>
        <dbReference type="ChEBI" id="CHEBI:58349"/>
    </ligand>
</feature>
<comment type="similarity">
    <text evidence="2 8 9">Belongs to the glutamyl-tRNA reductase family.</text>
</comment>
<name>A0ABV9QL61_9FIRM</name>
<comment type="function">
    <text evidence="8">Catalyzes the NADPH-dependent reduction of glutamyl-tRNA(Glu) to glutamate 1-semialdehyde (GSA).</text>
</comment>
<sequence>MELGLVGVNHNNSPIEVRERLNFTESKKIEATDLLLDRGLEEVIVLSTCNRSEIYFVCEDVEETSETVKDFFSTYFHQEDCRNFLFEKKETDVIRHLYQVCLGMDSAVIGEDQILGQVKDAMMNAMELRSSKKILNRLFQEAVTTAKRIKSETQISQNPLSLSYIGVKRLKEEVKDFTQAKVLLIGLGKMGLLALKHLEAEGVRDITLCNRNYAKTLELQSQYAFCKAERYQRLAELIPEATIIICATSSPHTILSARALAERKSPLHLLDLALPRDIDESVGTLEDVFLYNIDSLKSESDENIRRRKEVLEKHRGTIEEAIAEFESWRAKTLTDPVIRSLNERCSQIKQDTLSYIYRKVPLEHRHKKVIEKMLESALKRMIREPIRNLKQMEEEEEAQRYMDMLSSLFELR</sequence>
<comment type="catalytic activity">
    <reaction evidence="7 8 9">
        <text>(S)-4-amino-5-oxopentanoate + tRNA(Glu) + NADP(+) = L-glutamyl-tRNA(Glu) + NADPH + H(+)</text>
        <dbReference type="Rhea" id="RHEA:12344"/>
        <dbReference type="Rhea" id="RHEA-COMP:9663"/>
        <dbReference type="Rhea" id="RHEA-COMP:9680"/>
        <dbReference type="ChEBI" id="CHEBI:15378"/>
        <dbReference type="ChEBI" id="CHEBI:57501"/>
        <dbReference type="ChEBI" id="CHEBI:57783"/>
        <dbReference type="ChEBI" id="CHEBI:58349"/>
        <dbReference type="ChEBI" id="CHEBI:78442"/>
        <dbReference type="ChEBI" id="CHEBI:78520"/>
        <dbReference type="EC" id="1.2.1.70"/>
    </reaction>
</comment>
<dbReference type="PANTHER" id="PTHR43013">
    <property type="entry name" value="GLUTAMYL-TRNA REDUCTASE"/>
    <property type="match status" value="1"/>
</dbReference>
<comment type="domain">
    <text evidence="8">Possesses an unusual extended V-shaped dimeric structure with each monomer consisting of three distinct domains arranged along a curved 'spinal' alpha-helix. The N-terminal catalytic domain specifically recognizes the glutamate moiety of the substrate. The second domain is the NADPH-binding domain, and the third C-terminal domain is responsible for dimerization.</text>
</comment>
<evidence type="ECO:0000256" key="9">
    <source>
        <dbReference type="RuleBase" id="RU000584"/>
    </source>
</evidence>
<dbReference type="SUPFAM" id="SSF69075">
    <property type="entry name" value="Glutamyl tRNA-reductase dimerization domain"/>
    <property type="match status" value="1"/>
</dbReference>
<feature type="domain" description="Glutamyl-tRNA reductase N-terminal" evidence="12">
    <location>
        <begin position="6"/>
        <end position="153"/>
    </location>
</feature>
<keyword evidence="14" id="KW-1185">Reference proteome</keyword>
<keyword evidence="4 8" id="KW-0521">NADP</keyword>
<dbReference type="Pfam" id="PF00745">
    <property type="entry name" value="GlutR_dimer"/>
    <property type="match status" value="1"/>
</dbReference>
<feature type="active site" description="Nucleophile" evidence="8">
    <location>
        <position position="49"/>
    </location>
</feature>
<dbReference type="InterPro" id="IPR015896">
    <property type="entry name" value="4pyrrol_synth_GluRdtase_dimer"/>
</dbReference>
<feature type="binding site" evidence="8">
    <location>
        <begin position="111"/>
        <end position="113"/>
    </location>
    <ligand>
        <name>substrate</name>
    </ligand>
</feature>
<keyword evidence="6 8" id="KW-0627">Porphyrin biosynthesis</keyword>
<evidence type="ECO:0000259" key="12">
    <source>
        <dbReference type="Pfam" id="PF05201"/>
    </source>
</evidence>
<feature type="binding site" evidence="8">
    <location>
        <position position="106"/>
    </location>
    <ligand>
        <name>substrate</name>
    </ligand>
</feature>
<comment type="pathway">
    <text evidence="1 8 9">Porphyrin-containing compound metabolism; protoporphyrin-IX biosynthesis; 5-aminolevulinate from L-glutamyl-tRNA(Glu): step 1/2.</text>
</comment>
<dbReference type="InterPro" id="IPR006151">
    <property type="entry name" value="Shikm_DH/Glu-tRNA_Rdtase"/>
</dbReference>
<dbReference type="PIRSF" id="PIRSF000445">
    <property type="entry name" value="4pyrrol_synth_GluRdtase"/>
    <property type="match status" value="1"/>
</dbReference>
<evidence type="ECO:0000256" key="6">
    <source>
        <dbReference type="ARBA" id="ARBA00023244"/>
    </source>
</evidence>
<reference evidence="14" key="1">
    <citation type="journal article" date="2019" name="Int. J. Syst. Evol. Microbiol.">
        <title>The Global Catalogue of Microorganisms (GCM) 10K type strain sequencing project: providing services to taxonomists for standard genome sequencing and annotation.</title>
        <authorList>
            <consortium name="The Broad Institute Genomics Platform"/>
            <consortium name="The Broad Institute Genome Sequencing Center for Infectious Disease"/>
            <person name="Wu L."/>
            <person name="Ma J."/>
        </authorList>
    </citation>
    <scope>NUCLEOTIDE SEQUENCE [LARGE SCALE GENOMIC DNA]</scope>
    <source>
        <strain evidence="14">CCUG 46385</strain>
    </source>
</reference>
<dbReference type="InterPro" id="IPR000343">
    <property type="entry name" value="4pyrrol_synth_GluRdtase"/>
</dbReference>
<dbReference type="SUPFAM" id="SSF51735">
    <property type="entry name" value="NAD(P)-binding Rossmann-fold domains"/>
    <property type="match status" value="1"/>
</dbReference>
<dbReference type="NCBIfam" id="TIGR01035">
    <property type="entry name" value="hemA"/>
    <property type="match status" value="1"/>
</dbReference>
<feature type="binding site" evidence="8">
    <location>
        <position position="117"/>
    </location>
    <ligand>
        <name>substrate</name>
    </ligand>
</feature>
<dbReference type="CDD" id="cd05213">
    <property type="entry name" value="NAD_bind_Glutamyl_tRNA_reduct"/>
    <property type="match status" value="1"/>
</dbReference>
<evidence type="ECO:0000256" key="8">
    <source>
        <dbReference type="HAMAP-Rule" id="MF_00087"/>
    </source>
</evidence>
<dbReference type="InterPro" id="IPR036343">
    <property type="entry name" value="GluRdtase_N_sf"/>
</dbReference>
<dbReference type="Gene3D" id="3.40.50.720">
    <property type="entry name" value="NAD(P)-binding Rossmann-like Domain"/>
    <property type="match status" value="1"/>
</dbReference>
<comment type="subunit">
    <text evidence="8">Homodimer.</text>
</comment>
<dbReference type="Pfam" id="PF01488">
    <property type="entry name" value="Shikimate_DH"/>
    <property type="match status" value="1"/>
</dbReference>
<dbReference type="PANTHER" id="PTHR43013:SF1">
    <property type="entry name" value="GLUTAMYL-TRNA REDUCTASE"/>
    <property type="match status" value="1"/>
</dbReference>
<accession>A0ABV9QL61</accession>
<evidence type="ECO:0000256" key="3">
    <source>
        <dbReference type="ARBA" id="ARBA00012970"/>
    </source>
</evidence>
<dbReference type="Proteomes" id="UP001595916">
    <property type="component" value="Unassembled WGS sequence"/>
</dbReference>
<dbReference type="RefSeq" id="WP_379788005.1">
    <property type="nucleotide sequence ID" value="NZ_JBHSHL010000015.1"/>
</dbReference>
<dbReference type="Pfam" id="PF05201">
    <property type="entry name" value="GlutR_N"/>
    <property type="match status" value="1"/>
</dbReference>
<dbReference type="InterPro" id="IPR036291">
    <property type="entry name" value="NAD(P)-bd_dom_sf"/>
</dbReference>
<feature type="binding site" evidence="8">
    <location>
        <begin position="48"/>
        <end position="51"/>
    </location>
    <ligand>
        <name>substrate</name>
    </ligand>
</feature>
<dbReference type="Gene3D" id="3.30.460.30">
    <property type="entry name" value="Glutamyl-tRNA reductase, N-terminal domain"/>
    <property type="match status" value="1"/>
</dbReference>
<dbReference type="InterPro" id="IPR015895">
    <property type="entry name" value="4pyrrol_synth_GluRdtase_N"/>
</dbReference>
<evidence type="ECO:0000256" key="2">
    <source>
        <dbReference type="ARBA" id="ARBA00005916"/>
    </source>
</evidence>
<comment type="caution">
    <text evidence="13">The sequence shown here is derived from an EMBL/GenBank/DDBJ whole genome shotgun (WGS) entry which is preliminary data.</text>
</comment>
<dbReference type="HAMAP" id="MF_00087">
    <property type="entry name" value="Glu_tRNA_reductase"/>
    <property type="match status" value="1"/>
</dbReference>
<protein>
    <recommendedName>
        <fullName evidence="3 8">Glutamyl-tRNA reductase</fullName>
        <shortName evidence="8">GluTR</shortName>
        <ecNumber evidence="3 8">1.2.1.70</ecNumber>
    </recommendedName>
</protein>
<gene>
    <name evidence="8 13" type="primary">hemA</name>
    <name evidence="13" type="ORF">ACFO4R_05300</name>
</gene>
<evidence type="ECO:0000259" key="10">
    <source>
        <dbReference type="Pfam" id="PF00745"/>
    </source>
</evidence>
<evidence type="ECO:0000256" key="1">
    <source>
        <dbReference type="ARBA" id="ARBA00005059"/>
    </source>
</evidence>
<dbReference type="SUPFAM" id="SSF69742">
    <property type="entry name" value="Glutamyl tRNA-reductase catalytic, N-terminal domain"/>
    <property type="match status" value="1"/>
</dbReference>
<proteinExistence type="inferred from homology"/>
<dbReference type="EC" id="1.2.1.70" evidence="3 8"/>
<dbReference type="GO" id="GO:0008883">
    <property type="term" value="F:glutamyl-tRNA reductase activity"/>
    <property type="evidence" value="ECO:0007669"/>
    <property type="project" value="UniProtKB-EC"/>
</dbReference>
<feature type="domain" description="Quinate/shikimate 5-dehydrogenase/glutamyl-tRNA reductase" evidence="11">
    <location>
        <begin position="171"/>
        <end position="298"/>
    </location>
</feature>
<evidence type="ECO:0000256" key="4">
    <source>
        <dbReference type="ARBA" id="ARBA00022857"/>
    </source>
</evidence>
<evidence type="ECO:0000313" key="14">
    <source>
        <dbReference type="Proteomes" id="UP001595916"/>
    </source>
</evidence>
<dbReference type="InterPro" id="IPR036453">
    <property type="entry name" value="GluRdtase_dimer_dom_sf"/>
</dbReference>
<dbReference type="EMBL" id="JBHSHL010000015">
    <property type="protein sequence ID" value="MFC4804495.1"/>
    <property type="molecule type" value="Genomic_DNA"/>
</dbReference>
<evidence type="ECO:0000256" key="5">
    <source>
        <dbReference type="ARBA" id="ARBA00023002"/>
    </source>
</evidence>
<feature type="site" description="Important for activity" evidence="8">
    <location>
        <position position="96"/>
    </location>
</feature>
<evidence type="ECO:0000256" key="7">
    <source>
        <dbReference type="ARBA" id="ARBA00047464"/>
    </source>
</evidence>
<keyword evidence="5 8" id="KW-0560">Oxidoreductase</keyword>
<feature type="domain" description="Tetrapyrrole biosynthesis glutamyl-tRNA reductase dimerisation" evidence="10">
    <location>
        <begin position="316"/>
        <end position="411"/>
    </location>
</feature>